<dbReference type="PANTHER" id="PTHR31548">
    <property type="entry name" value="CLARIN"/>
    <property type="match status" value="1"/>
</dbReference>
<dbReference type="InParanoid" id="A0A7R8YWK1"/>
<evidence type="ECO:0000256" key="5">
    <source>
        <dbReference type="ARBA" id="ARBA00023136"/>
    </source>
</evidence>
<dbReference type="OrthoDB" id="10012538at2759"/>
<evidence type="ECO:0000256" key="4">
    <source>
        <dbReference type="ARBA" id="ARBA00022989"/>
    </source>
</evidence>
<keyword evidence="5 6" id="KW-0472">Membrane</keyword>
<proteinExistence type="inferred from homology"/>
<gene>
    <name evidence="7" type="ORF">HERILL_LOCUS7773</name>
</gene>
<sequence>MGLKQRGLVFATFFGSCIAIAFLLASLTTNQWVYSKAVRTNSTKATGEINYGLFSGIKSLDVGYGMRSTPINVFELVNNEPNLMDFWLWLGAAAGTASGLITSAVGAITSVLKAASAAKKRATMVLLFVANWLSIISHIIAFVCWLVQFIIYLNHNVLPSDDLKINWHTRGLASLGLSFYFVIISMFFVMINICILTYVHLSEKREQRFIDQPDEDKTNAIMLY</sequence>
<dbReference type="OMA" id="HLGYSFY"/>
<dbReference type="Proteomes" id="UP000594454">
    <property type="component" value="Chromosome 3"/>
</dbReference>
<dbReference type="GO" id="GO:0016020">
    <property type="term" value="C:membrane"/>
    <property type="evidence" value="ECO:0007669"/>
    <property type="project" value="UniProtKB-SubCell"/>
</dbReference>
<reference evidence="7 8" key="1">
    <citation type="submission" date="2020-11" db="EMBL/GenBank/DDBJ databases">
        <authorList>
            <person name="Wallbank WR R."/>
            <person name="Pardo Diaz C."/>
            <person name="Kozak K."/>
            <person name="Martin S."/>
            <person name="Jiggins C."/>
            <person name="Moest M."/>
            <person name="Warren A I."/>
            <person name="Generalovic N T."/>
            <person name="Byers J.R.P. K."/>
            <person name="Montejo-Kovacevich G."/>
            <person name="Yen C E."/>
        </authorList>
    </citation>
    <scope>NUCLEOTIDE SEQUENCE [LARGE SCALE GENOMIC DNA]</scope>
</reference>
<evidence type="ECO:0000256" key="3">
    <source>
        <dbReference type="ARBA" id="ARBA00022692"/>
    </source>
</evidence>
<protein>
    <submittedName>
        <fullName evidence="7">Uncharacterized protein</fullName>
    </submittedName>
</protein>
<dbReference type="AlphaFoldDB" id="A0A7R8YWK1"/>
<comment type="subcellular location">
    <subcellularLocation>
        <location evidence="1">Membrane</location>
        <topology evidence="1">Multi-pass membrane protein</topology>
    </subcellularLocation>
</comment>
<dbReference type="GO" id="GO:0007605">
    <property type="term" value="P:sensory perception of sound"/>
    <property type="evidence" value="ECO:0007669"/>
    <property type="project" value="UniProtKB-ARBA"/>
</dbReference>
<keyword evidence="8" id="KW-1185">Reference proteome</keyword>
<dbReference type="Gene3D" id="1.20.140.150">
    <property type="match status" value="1"/>
</dbReference>
<dbReference type="InterPro" id="IPR026748">
    <property type="entry name" value="Clarin"/>
</dbReference>
<evidence type="ECO:0000256" key="2">
    <source>
        <dbReference type="ARBA" id="ARBA00005787"/>
    </source>
</evidence>
<evidence type="ECO:0000256" key="6">
    <source>
        <dbReference type="SAM" id="Phobius"/>
    </source>
</evidence>
<organism evidence="7 8">
    <name type="scientific">Hermetia illucens</name>
    <name type="common">Black soldier fly</name>
    <dbReference type="NCBI Taxonomy" id="343691"/>
    <lineage>
        <taxon>Eukaryota</taxon>
        <taxon>Metazoa</taxon>
        <taxon>Ecdysozoa</taxon>
        <taxon>Arthropoda</taxon>
        <taxon>Hexapoda</taxon>
        <taxon>Insecta</taxon>
        <taxon>Pterygota</taxon>
        <taxon>Neoptera</taxon>
        <taxon>Endopterygota</taxon>
        <taxon>Diptera</taxon>
        <taxon>Brachycera</taxon>
        <taxon>Stratiomyomorpha</taxon>
        <taxon>Stratiomyidae</taxon>
        <taxon>Hermetiinae</taxon>
        <taxon>Hermetia</taxon>
    </lineage>
</organism>
<evidence type="ECO:0000313" key="7">
    <source>
        <dbReference type="EMBL" id="CAD7084900.1"/>
    </source>
</evidence>
<dbReference type="EMBL" id="LR899011">
    <property type="protein sequence ID" value="CAD7084900.1"/>
    <property type="molecule type" value="Genomic_DNA"/>
</dbReference>
<keyword evidence="4 6" id="KW-1133">Transmembrane helix</keyword>
<name>A0A7R8YWK1_HERIL</name>
<dbReference type="PANTHER" id="PTHR31548:SF1">
    <property type="entry name" value="LD47387P"/>
    <property type="match status" value="1"/>
</dbReference>
<feature type="transmembrane region" description="Helical" evidence="6">
    <location>
        <begin position="7"/>
        <end position="27"/>
    </location>
</feature>
<evidence type="ECO:0000256" key="1">
    <source>
        <dbReference type="ARBA" id="ARBA00004141"/>
    </source>
</evidence>
<comment type="similarity">
    <text evidence="2">Belongs to the clarin family.</text>
</comment>
<feature type="transmembrane region" description="Helical" evidence="6">
    <location>
        <begin position="86"/>
        <end position="112"/>
    </location>
</feature>
<dbReference type="PROSITE" id="PS51257">
    <property type="entry name" value="PROKAR_LIPOPROTEIN"/>
    <property type="match status" value="1"/>
</dbReference>
<keyword evidence="3 6" id="KW-0812">Transmembrane</keyword>
<accession>A0A7R8YWK1</accession>
<feature type="transmembrane region" description="Helical" evidence="6">
    <location>
        <begin position="124"/>
        <end position="152"/>
    </location>
</feature>
<feature type="transmembrane region" description="Helical" evidence="6">
    <location>
        <begin position="172"/>
        <end position="199"/>
    </location>
</feature>
<evidence type="ECO:0000313" key="8">
    <source>
        <dbReference type="Proteomes" id="UP000594454"/>
    </source>
</evidence>